<gene>
    <name evidence="3" type="ORF">LENED_012758</name>
</gene>
<feature type="transmembrane region" description="Helical" evidence="2">
    <location>
        <begin position="44"/>
        <end position="65"/>
    </location>
</feature>
<name>A0A1Q3ETC6_LENED</name>
<feature type="compositionally biased region" description="Basic and acidic residues" evidence="1">
    <location>
        <begin position="158"/>
        <end position="173"/>
    </location>
</feature>
<evidence type="ECO:0000313" key="3">
    <source>
        <dbReference type="EMBL" id="GAW10486.1"/>
    </source>
</evidence>
<keyword evidence="2" id="KW-1133">Transmembrane helix</keyword>
<keyword evidence="4" id="KW-1185">Reference proteome</keyword>
<proteinExistence type="predicted"/>
<accession>A0A1Q3ETC6</accession>
<evidence type="ECO:0000256" key="1">
    <source>
        <dbReference type="SAM" id="MobiDB-lite"/>
    </source>
</evidence>
<reference evidence="3 4" key="2">
    <citation type="submission" date="2017-02" db="EMBL/GenBank/DDBJ databases">
        <title>A genome survey and senescence transcriptome analysis in Lentinula edodes.</title>
        <authorList>
            <person name="Sakamoto Y."/>
            <person name="Nakade K."/>
            <person name="Sato S."/>
            <person name="Yoshida Y."/>
            <person name="Miyazaki K."/>
            <person name="Natsume S."/>
            <person name="Konno N."/>
        </authorList>
    </citation>
    <scope>NUCLEOTIDE SEQUENCE [LARGE SCALE GENOMIC DNA]</scope>
    <source>
        <strain evidence="3 4">NBRC 111202</strain>
    </source>
</reference>
<comment type="caution">
    <text evidence="3">The sequence shown here is derived from an EMBL/GenBank/DDBJ whole genome shotgun (WGS) entry which is preliminary data.</text>
</comment>
<reference evidence="3 4" key="1">
    <citation type="submission" date="2016-08" db="EMBL/GenBank/DDBJ databases">
        <authorList>
            <consortium name="Lentinula edodes genome sequencing consortium"/>
            <person name="Sakamoto Y."/>
            <person name="Nakade K."/>
            <person name="Sato S."/>
            <person name="Yoshida Y."/>
            <person name="Miyazaki K."/>
            <person name="Natsume S."/>
            <person name="Konno N."/>
        </authorList>
    </citation>
    <scope>NUCLEOTIDE SEQUENCE [LARGE SCALE GENOMIC DNA]</scope>
    <source>
        <strain evidence="3 4">NBRC 111202</strain>
    </source>
</reference>
<protein>
    <submittedName>
        <fullName evidence="3">Uncharacterized protein</fullName>
    </submittedName>
</protein>
<feature type="compositionally biased region" description="Basic and acidic residues" evidence="1">
    <location>
        <begin position="75"/>
        <end position="90"/>
    </location>
</feature>
<sequence>MGTRAAGPQQASLFPSFPLNLSLLAKENFPPCDLLPSTHQTMRLLVPAYILLIIGLFSSACGIPFSARSDVVQSHSEHPRGQPSLSEKKRPLSSFANPSNSSKVGKSASRRPAPPPAVFVTFRKSIYTDTAFDREARETIKYPTEDELSDVDYTATPEEVKGSRAEVKPDEED</sequence>
<dbReference type="AlphaFoldDB" id="A0A1Q3ETC6"/>
<feature type="compositionally biased region" description="Basic and acidic residues" evidence="1">
    <location>
        <begin position="135"/>
        <end position="144"/>
    </location>
</feature>
<keyword evidence="2" id="KW-0472">Membrane</keyword>
<feature type="region of interest" description="Disordered" evidence="1">
    <location>
        <begin position="135"/>
        <end position="173"/>
    </location>
</feature>
<dbReference type="Proteomes" id="UP000188533">
    <property type="component" value="Unassembled WGS sequence"/>
</dbReference>
<dbReference type="EMBL" id="BDGU01001782">
    <property type="protein sequence ID" value="GAW10486.1"/>
    <property type="molecule type" value="Genomic_DNA"/>
</dbReference>
<feature type="compositionally biased region" description="Polar residues" evidence="1">
    <location>
        <begin position="94"/>
        <end position="104"/>
    </location>
</feature>
<feature type="region of interest" description="Disordered" evidence="1">
    <location>
        <begin position="71"/>
        <end position="116"/>
    </location>
</feature>
<keyword evidence="2" id="KW-0812">Transmembrane</keyword>
<organism evidence="3 4">
    <name type="scientific">Lentinula edodes</name>
    <name type="common">Shiitake mushroom</name>
    <name type="synonym">Lentinus edodes</name>
    <dbReference type="NCBI Taxonomy" id="5353"/>
    <lineage>
        <taxon>Eukaryota</taxon>
        <taxon>Fungi</taxon>
        <taxon>Dikarya</taxon>
        <taxon>Basidiomycota</taxon>
        <taxon>Agaricomycotina</taxon>
        <taxon>Agaricomycetes</taxon>
        <taxon>Agaricomycetidae</taxon>
        <taxon>Agaricales</taxon>
        <taxon>Marasmiineae</taxon>
        <taxon>Omphalotaceae</taxon>
        <taxon>Lentinula</taxon>
    </lineage>
</organism>
<evidence type="ECO:0000256" key="2">
    <source>
        <dbReference type="SAM" id="Phobius"/>
    </source>
</evidence>
<evidence type="ECO:0000313" key="4">
    <source>
        <dbReference type="Proteomes" id="UP000188533"/>
    </source>
</evidence>